<dbReference type="NCBIfam" id="NF033516">
    <property type="entry name" value="transpos_IS3"/>
    <property type="match status" value="1"/>
</dbReference>
<dbReference type="HOGENOM" id="CLU_027402_36_1_12"/>
<gene>
    <name evidence="3" type="ordered locus">Tresu_0563</name>
</gene>
<dbReference type="Pfam" id="PF00665">
    <property type="entry name" value="rve"/>
    <property type="match status" value="1"/>
</dbReference>
<feature type="domain" description="Integrase catalytic" evidence="2">
    <location>
        <begin position="228"/>
        <end position="388"/>
    </location>
</feature>
<dbReference type="AlphaFoldDB" id="F2NRG3"/>
<dbReference type="GO" id="GO:0004803">
    <property type="term" value="F:transposase activity"/>
    <property type="evidence" value="ECO:0007669"/>
    <property type="project" value="InterPro"/>
</dbReference>
<keyword evidence="1" id="KW-0175">Coiled coil</keyword>
<accession>F2NRG3</accession>
<proteinExistence type="predicted"/>
<reference evidence="3 4" key="1">
    <citation type="journal article" date="2011" name="Stand. Genomic Sci.">
        <title>Complete genome sequence of Treponema succinifaciens type strain (6091).</title>
        <authorList>
            <person name="Han C."/>
            <person name="Gronow S."/>
            <person name="Teshima H."/>
            <person name="Lapidus A."/>
            <person name="Nolan M."/>
            <person name="Lucas S."/>
            <person name="Hammon N."/>
            <person name="Deshpande S."/>
            <person name="Cheng J.F."/>
            <person name="Zeytun A."/>
            <person name="Tapia R."/>
            <person name="Goodwin L."/>
            <person name="Pitluck S."/>
            <person name="Liolios K."/>
            <person name="Pagani I."/>
            <person name="Ivanova N."/>
            <person name="Mavromatis K."/>
            <person name="Mikhailova N."/>
            <person name="Huntemann M."/>
            <person name="Pati A."/>
            <person name="Chen A."/>
            <person name="Palaniappan K."/>
            <person name="Land M."/>
            <person name="Hauser L."/>
            <person name="Brambilla E.M."/>
            <person name="Rohde M."/>
            <person name="Goker M."/>
            <person name="Woyke T."/>
            <person name="Bristow J."/>
            <person name="Eisen J.A."/>
            <person name="Markowitz V."/>
            <person name="Hugenholtz P."/>
            <person name="Kyrpides N.C."/>
            <person name="Klenk H.P."/>
            <person name="Detter J.C."/>
        </authorList>
    </citation>
    <scope>NUCLEOTIDE SEQUENCE [LARGE SCALE GENOMIC DNA]</scope>
    <source>
        <strain evidence="4">ATCC 33096 / DSM 2489 / 6091</strain>
    </source>
</reference>
<dbReference type="SUPFAM" id="SSF53098">
    <property type="entry name" value="Ribonuclease H-like"/>
    <property type="match status" value="1"/>
</dbReference>
<dbReference type="InterPro" id="IPR010921">
    <property type="entry name" value="Trp_repressor/repl_initiator"/>
</dbReference>
<dbReference type="InterPro" id="IPR050900">
    <property type="entry name" value="Transposase_IS3/IS150/IS904"/>
</dbReference>
<dbReference type="EMBL" id="CP002631">
    <property type="protein sequence ID" value="AEB13505.1"/>
    <property type="molecule type" value="Genomic_DNA"/>
</dbReference>
<dbReference type="Gene3D" id="1.10.10.60">
    <property type="entry name" value="Homeodomain-like"/>
    <property type="match status" value="1"/>
</dbReference>
<dbReference type="Gene3D" id="3.30.420.10">
    <property type="entry name" value="Ribonuclease H-like superfamily/Ribonuclease H"/>
    <property type="match status" value="1"/>
</dbReference>
<dbReference type="Pfam" id="PF01527">
    <property type="entry name" value="HTH_Tnp_1"/>
    <property type="match status" value="1"/>
</dbReference>
<dbReference type="GO" id="GO:0015074">
    <property type="term" value="P:DNA integration"/>
    <property type="evidence" value="ECO:0007669"/>
    <property type="project" value="InterPro"/>
</dbReference>
<protein>
    <submittedName>
        <fullName evidence="3">Transposase IS3/IS911 family protein</fullName>
    </submittedName>
</protein>
<dbReference type="InterPro" id="IPR012337">
    <property type="entry name" value="RNaseH-like_sf"/>
</dbReference>
<feature type="coiled-coil region" evidence="1">
    <location>
        <begin position="11"/>
        <end position="78"/>
    </location>
</feature>
<reference evidence="4" key="2">
    <citation type="submission" date="2011-04" db="EMBL/GenBank/DDBJ databases">
        <title>The complete genome of chromosome of Treponema succinifaciens DSM 2489.</title>
        <authorList>
            <person name="Lucas S."/>
            <person name="Copeland A."/>
            <person name="Lapidus A."/>
            <person name="Bruce D."/>
            <person name="Goodwin L."/>
            <person name="Pitluck S."/>
            <person name="Peters L."/>
            <person name="Kyrpides N."/>
            <person name="Mavromatis K."/>
            <person name="Ivanova N."/>
            <person name="Ovchinnikova G."/>
            <person name="Teshima H."/>
            <person name="Detter J.C."/>
            <person name="Tapia R."/>
            <person name="Han C."/>
            <person name="Land M."/>
            <person name="Hauser L."/>
            <person name="Markowitz V."/>
            <person name="Cheng J.-F."/>
            <person name="Hugenholtz P."/>
            <person name="Woyke T."/>
            <person name="Wu D."/>
            <person name="Gronow S."/>
            <person name="Wellnitz S."/>
            <person name="Brambilla E."/>
            <person name="Klenk H.-P."/>
            <person name="Eisen J.A."/>
        </authorList>
    </citation>
    <scope>NUCLEOTIDE SEQUENCE [LARGE SCALE GENOMIC DNA]</scope>
    <source>
        <strain evidence="4">ATCC 33096 / DSM 2489 / 6091</strain>
    </source>
</reference>
<dbReference type="GO" id="GO:0006313">
    <property type="term" value="P:DNA transposition"/>
    <property type="evidence" value="ECO:0007669"/>
    <property type="project" value="InterPro"/>
</dbReference>
<dbReference type="InterPro" id="IPR001584">
    <property type="entry name" value="Integrase_cat-core"/>
</dbReference>
<dbReference type="eggNOG" id="COG2801">
    <property type="taxonomic scope" value="Bacteria"/>
</dbReference>
<dbReference type="SUPFAM" id="SSF48295">
    <property type="entry name" value="TrpR-like"/>
    <property type="match status" value="1"/>
</dbReference>
<dbReference type="InterPro" id="IPR002514">
    <property type="entry name" value="Transposase_8"/>
</dbReference>
<dbReference type="PANTHER" id="PTHR46889:SF5">
    <property type="entry name" value="INTEGRASE PROTEIN"/>
    <property type="match status" value="1"/>
</dbReference>
<dbReference type="Pfam" id="PF13333">
    <property type="entry name" value="rve_2"/>
    <property type="match status" value="1"/>
</dbReference>
<organism evidence="3 4">
    <name type="scientific">Treponema succinifaciens (strain ATCC 33096 / DSM 2489 / 6091)</name>
    <dbReference type="NCBI Taxonomy" id="869209"/>
    <lineage>
        <taxon>Bacteria</taxon>
        <taxon>Pseudomonadati</taxon>
        <taxon>Spirochaetota</taxon>
        <taxon>Spirochaetia</taxon>
        <taxon>Spirochaetales</taxon>
        <taxon>Treponemataceae</taxon>
        <taxon>Treponema</taxon>
    </lineage>
</organism>
<dbReference type="GO" id="GO:0043565">
    <property type="term" value="F:sequence-specific DNA binding"/>
    <property type="evidence" value="ECO:0007669"/>
    <property type="project" value="InterPro"/>
</dbReference>
<evidence type="ECO:0000313" key="4">
    <source>
        <dbReference type="Proteomes" id="UP000006852"/>
    </source>
</evidence>
<sequence length="399" mass="46844">MGRKRKDFSDKFKLEVAKEALKKRAKEAEVAAKYSIAPSTLSEWMEQFLEEKLETDEQKALREENERLRAKQDEMLASLGKKQLEVDLLKKKASSGLASWQLVQKDMHDKNGVGLSVLEQCRILKLPRATYYERRRFEAERQKKKAGENKTRLNRAKIVINEWSTHSTYGYKKMSKHLKRLGYDWAGEKFIRNLYKELGIKGQKPVFKTTRSGKAPYGKFPYLLRNKFIAFPNQVMATDITYIKTPWGMMYFTAVIDLYSRKILSWRLSDSMRTDFCLECVREAFEKYGVPAVFNTDCGSQYTSGEFIGLLKSYNVEISMDGIGRCKDNIFVERTWRTLKYEWIFLRDYRSEEELRKLLGEFVRFFNNERIHQGLDYKTPDEVYREGSFPSAIINKMAA</sequence>
<dbReference type="KEGG" id="tsu:Tresu_0563"/>
<evidence type="ECO:0000259" key="2">
    <source>
        <dbReference type="PROSITE" id="PS50994"/>
    </source>
</evidence>
<keyword evidence="4" id="KW-1185">Reference proteome</keyword>
<dbReference type="InterPro" id="IPR036397">
    <property type="entry name" value="RNaseH_sf"/>
</dbReference>
<evidence type="ECO:0000256" key="1">
    <source>
        <dbReference type="SAM" id="Coils"/>
    </source>
</evidence>
<name>F2NRG3_TRES6</name>
<dbReference type="InterPro" id="IPR048020">
    <property type="entry name" value="Transpos_IS3"/>
</dbReference>
<dbReference type="PANTHER" id="PTHR46889">
    <property type="entry name" value="TRANSPOSASE INSF FOR INSERTION SEQUENCE IS3B-RELATED"/>
    <property type="match status" value="1"/>
</dbReference>
<dbReference type="PROSITE" id="PS50994">
    <property type="entry name" value="INTEGRASE"/>
    <property type="match status" value="1"/>
</dbReference>
<evidence type="ECO:0000313" key="3">
    <source>
        <dbReference type="EMBL" id="AEB13505.1"/>
    </source>
</evidence>
<dbReference type="Proteomes" id="UP000006852">
    <property type="component" value="Chromosome"/>
</dbReference>